<reference evidence="1 2" key="1">
    <citation type="submission" date="2023-02" db="EMBL/GenBank/DDBJ databases">
        <title>Genome sequence of Sphingobacterium sp. KACC 22765.</title>
        <authorList>
            <person name="Kim S."/>
            <person name="Heo J."/>
            <person name="Kwon S.-W."/>
        </authorList>
    </citation>
    <scope>NUCLEOTIDE SEQUENCE [LARGE SCALE GENOMIC DNA]</scope>
    <source>
        <strain evidence="1 2">KACC 22765</strain>
    </source>
</reference>
<proteinExistence type="predicted"/>
<protein>
    <submittedName>
        <fullName evidence="1">Uncharacterized protein</fullName>
    </submittedName>
</protein>
<accession>A0ABY7WL83</accession>
<evidence type="ECO:0000313" key="1">
    <source>
        <dbReference type="EMBL" id="WDF70353.1"/>
    </source>
</evidence>
<gene>
    <name evidence="1" type="ORF">PQ465_08220</name>
</gene>
<dbReference type="Proteomes" id="UP001221558">
    <property type="component" value="Chromosome"/>
</dbReference>
<evidence type="ECO:0000313" key="2">
    <source>
        <dbReference type="Proteomes" id="UP001221558"/>
    </source>
</evidence>
<name>A0ABY7WL83_9SPHI</name>
<dbReference type="EMBL" id="CP117880">
    <property type="protein sequence ID" value="WDF70353.1"/>
    <property type="molecule type" value="Genomic_DNA"/>
</dbReference>
<sequence length="108" mass="11927">MNKNVPKNEQSAVSVWLNSQRKTPVVIAGPQEIAFNNKEEIVVELAHFTDMIISFSMSGSTVNWQKNAVNSAKATANASKIVMQYASIYGVARFGNTWKGAYIEKSEN</sequence>
<organism evidence="1 2">
    <name type="scientific">Sphingobacterium oryzagri</name>
    <dbReference type="NCBI Taxonomy" id="3025669"/>
    <lineage>
        <taxon>Bacteria</taxon>
        <taxon>Pseudomonadati</taxon>
        <taxon>Bacteroidota</taxon>
        <taxon>Sphingobacteriia</taxon>
        <taxon>Sphingobacteriales</taxon>
        <taxon>Sphingobacteriaceae</taxon>
        <taxon>Sphingobacterium</taxon>
    </lineage>
</organism>
<dbReference type="RefSeq" id="WP_274269062.1">
    <property type="nucleotide sequence ID" value="NZ_CP117880.1"/>
</dbReference>
<keyword evidence="2" id="KW-1185">Reference proteome</keyword>